<evidence type="ECO:0000256" key="1">
    <source>
        <dbReference type="ARBA" id="ARBA00006607"/>
    </source>
</evidence>
<keyword evidence="5 6" id="KW-0413">Isomerase</keyword>
<dbReference type="SUPFAM" id="SSF54849">
    <property type="entry name" value="GroEL-intermediate domain like"/>
    <property type="match status" value="1"/>
</dbReference>
<evidence type="ECO:0000256" key="6">
    <source>
        <dbReference type="HAMAP-Rule" id="MF_00600"/>
    </source>
</evidence>
<dbReference type="InterPro" id="IPR027409">
    <property type="entry name" value="GroEL-like_apical_dom_sf"/>
</dbReference>
<dbReference type="GO" id="GO:0042026">
    <property type="term" value="P:protein refolding"/>
    <property type="evidence" value="ECO:0007669"/>
    <property type="project" value="UniProtKB-UniRule"/>
</dbReference>
<dbReference type="InterPro" id="IPR018370">
    <property type="entry name" value="Chaperonin_Cpn60_CS"/>
</dbReference>
<dbReference type="NCBIfam" id="NF000592">
    <property type="entry name" value="PRK00013.1"/>
    <property type="match status" value="1"/>
</dbReference>
<name>A0A4R5VJB8_9BACI</name>
<reference evidence="9" key="2">
    <citation type="submission" date="2023-08" db="EMBL/GenBank/DDBJ databases">
        <title>Nitrogen cycling bacteria in agricultural field soils.</title>
        <authorList>
            <person name="Jang J."/>
        </authorList>
    </citation>
    <scope>NUCLEOTIDE SEQUENCE</scope>
    <source>
        <strain evidence="9">PS3-36</strain>
    </source>
</reference>
<feature type="binding site" evidence="6">
    <location>
        <begin position="86"/>
        <end position="90"/>
    </location>
    <ligand>
        <name>ATP</name>
        <dbReference type="ChEBI" id="CHEBI:30616"/>
    </ligand>
</feature>
<dbReference type="Gene3D" id="1.10.560.10">
    <property type="entry name" value="GroEL-like equatorial domain"/>
    <property type="match status" value="1"/>
</dbReference>
<dbReference type="PROSITE" id="PS00296">
    <property type="entry name" value="CHAPERONINS_CPN60"/>
    <property type="match status" value="1"/>
</dbReference>
<feature type="binding site" evidence="6">
    <location>
        <position position="413"/>
    </location>
    <ligand>
        <name>ATP</name>
        <dbReference type="ChEBI" id="CHEBI:30616"/>
    </ligand>
</feature>
<evidence type="ECO:0000256" key="7">
    <source>
        <dbReference type="RuleBase" id="RU000418"/>
    </source>
</evidence>
<dbReference type="GO" id="GO:0005524">
    <property type="term" value="F:ATP binding"/>
    <property type="evidence" value="ECO:0007669"/>
    <property type="project" value="UniProtKB-UniRule"/>
</dbReference>
<protein>
    <recommendedName>
        <fullName evidence="6">Chaperonin GroEL</fullName>
        <ecNumber evidence="6">5.6.1.7</ecNumber>
    </recommendedName>
    <alternativeName>
        <fullName evidence="6">60 kDa chaperonin</fullName>
    </alternativeName>
    <alternativeName>
        <fullName evidence="6">Chaperonin-60</fullName>
        <shortName evidence="6">Cpn60</shortName>
    </alternativeName>
</protein>
<comment type="function">
    <text evidence="6 8">Together with its co-chaperonin GroES, plays an essential role in assisting protein folding. The GroEL-GroES system forms a nano-cage that allows encapsulation of the non-native substrate proteins and provides a physical environment optimized to promote and accelerate protein folding.</text>
</comment>
<feature type="binding site" evidence="6">
    <location>
        <position position="492"/>
    </location>
    <ligand>
        <name>ATP</name>
        <dbReference type="ChEBI" id="CHEBI:30616"/>
    </ligand>
</feature>
<evidence type="ECO:0000256" key="8">
    <source>
        <dbReference type="RuleBase" id="RU000419"/>
    </source>
</evidence>
<keyword evidence="6" id="KW-0963">Cytoplasm</keyword>
<dbReference type="FunFam" id="3.50.7.10:FF:000001">
    <property type="entry name" value="60 kDa chaperonin"/>
    <property type="match status" value="1"/>
</dbReference>
<accession>A0A4R5VJB8</accession>
<dbReference type="PANTHER" id="PTHR45633">
    <property type="entry name" value="60 KDA HEAT SHOCK PROTEIN, MITOCHONDRIAL"/>
    <property type="match status" value="1"/>
</dbReference>
<keyword evidence="4 6" id="KW-0143">Chaperone</keyword>
<evidence type="ECO:0000256" key="4">
    <source>
        <dbReference type="ARBA" id="ARBA00023186"/>
    </source>
</evidence>
<dbReference type="InterPro" id="IPR027413">
    <property type="entry name" value="GROEL-like_equatorial_sf"/>
</dbReference>
<dbReference type="Proteomes" id="UP000295132">
    <property type="component" value="Unassembled WGS sequence"/>
</dbReference>
<evidence type="ECO:0000256" key="5">
    <source>
        <dbReference type="ARBA" id="ARBA00023235"/>
    </source>
</evidence>
<comment type="similarity">
    <text evidence="1 6 7">Belongs to the chaperonin (HSP60) family.</text>
</comment>
<evidence type="ECO:0000313" key="9">
    <source>
        <dbReference type="EMBL" id="MDQ6595548.1"/>
    </source>
</evidence>
<dbReference type="EMBL" id="SMYO01000024">
    <property type="protein sequence ID" value="TDK56302.1"/>
    <property type="molecule type" value="Genomic_DNA"/>
</dbReference>
<dbReference type="Proteomes" id="UP001178888">
    <property type="component" value="Unassembled WGS sequence"/>
</dbReference>
<dbReference type="AlphaFoldDB" id="A0A4R5VJB8"/>
<dbReference type="EC" id="5.6.1.7" evidence="6"/>
<gene>
    <name evidence="6 10" type="primary">groL</name>
    <name evidence="6" type="synonym">groEL</name>
    <name evidence="10" type="ORF">E2K98_27020</name>
    <name evidence="9" type="ORF">RCG21_03875</name>
</gene>
<keyword evidence="3 6" id="KW-0067">ATP-binding</keyword>
<dbReference type="GO" id="GO:0051082">
    <property type="term" value="F:unfolded protein binding"/>
    <property type="evidence" value="ECO:0007669"/>
    <property type="project" value="UniProtKB-UniRule"/>
</dbReference>
<dbReference type="SUPFAM" id="SSF48592">
    <property type="entry name" value="GroEL equatorial domain-like"/>
    <property type="match status" value="1"/>
</dbReference>
<evidence type="ECO:0000256" key="3">
    <source>
        <dbReference type="ARBA" id="ARBA00022840"/>
    </source>
</evidence>
<feature type="binding site" evidence="6">
    <location>
        <begin position="29"/>
        <end position="32"/>
    </location>
    <ligand>
        <name>ATP</name>
        <dbReference type="ChEBI" id="CHEBI:30616"/>
    </ligand>
</feature>
<dbReference type="NCBIfam" id="NF009489">
    <property type="entry name" value="PRK12851.1"/>
    <property type="match status" value="1"/>
</dbReference>
<dbReference type="GO" id="GO:0005737">
    <property type="term" value="C:cytoplasm"/>
    <property type="evidence" value="ECO:0007669"/>
    <property type="project" value="UniProtKB-SubCell"/>
</dbReference>
<dbReference type="GO" id="GO:0140662">
    <property type="term" value="F:ATP-dependent protein folding chaperone"/>
    <property type="evidence" value="ECO:0007669"/>
    <property type="project" value="InterPro"/>
</dbReference>
<dbReference type="NCBIfam" id="NF009488">
    <property type="entry name" value="PRK12850.1"/>
    <property type="match status" value="1"/>
</dbReference>
<dbReference type="RefSeq" id="WP_133339657.1">
    <property type="nucleotide sequence ID" value="NZ_JAVGVR010000001.1"/>
</dbReference>
<evidence type="ECO:0000313" key="10">
    <source>
        <dbReference type="EMBL" id="TDK56302.1"/>
    </source>
</evidence>
<dbReference type="Gene3D" id="3.30.260.10">
    <property type="entry name" value="TCP-1-like chaperonin intermediate domain"/>
    <property type="match status" value="1"/>
</dbReference>
<dbReference type="Gene3D" id="3.50.7.10">
    <property type="entry name" value="GroEL"/>
    <property type="match status" value="1"/>
</dbReference>
<dbReference type="InterPro" id="IPR027410">
    <property type="entry name" value="TCP-1-like_intermed_sf"/>
</dbReference>
<comment type="subcellular location">
    <subcellularLocation>
        <location evidence="6">Cytoplasm</location>
    </subcellularLocation>
</comment>
<comment type="caution">
    <text evidence="10">The sequence shown here is derived from an EMBL/GenBank/DDBJ whole genome shotgun (WGS) entry which is preliminary data.</text>
</comment>
<dbReference type="EMBL" id="JAVGVR010000001">
    <property type="protein sequence ID" value="MDQ6595548.1"/>
    <property type="molecule type" value="Genomic_DNA"/>
</dbReference>
<dbReference type="NCBIfam" id="NF009487">
    <property type="entry name" value="PRK12849.1"/>
    <property type="match status" value="1"/>
</dbReference>
<evidence type="ECO:0000313" key="11">
    <source>
        <dbReference type="Proteomes" id="UP000295132"/>
    </source>
</evidence>
<dbReference type="HAMAP" id="MF_00600">
    <property type="entry name" value="CH60"/>
    <property type="match status" value="1"/>
</dbReference>
<keyword evidence="12" id="KW-1185">Reference proteome</keyword>
<proteinExistence type="inferred from homology"/>
<sequence length="542" mass="57225">MAKEIMFSEEARRAMLRGVDTLANAVKVTLGPKGRNVVLEKKFGSPLITNDGVTIAKEIELEDAFENMGAKLVAEVASKTNDVAGDGTTTATVLAQAMIREGLKNVTAGANPMGIRKGIEKAVAAAVGELKSISKQIEGKESIAQVAAISSDDTEVGQLIAEAMERVGNDGVITIEESKGFTTELDVVEGMQFDRGYVSAYMVTNTDKMEAVLENPYILITDKKISSIQEILPVLEQVVQQGKPLLLIAEDIEGEALSTLVVNKLRGTFNAVAVKAPGFGDRRKAMLEDIAALTGGEVITEELGRDLKTATITSLGRASKVVVTKENTTIVEGAGATEEIQARVNQIRVQLEETTSEFDREKLQERLAKLAGGVAVIKVGAATETELKERKLRIEDALNATRAAVEEGIVSGGGVALLNVYSKVAELQAEGDIATGINIVLRAMEEPVRTIAQNAGLEGSVIVDRLKREAVGTGFNAATGEWVNMIEAGIVDPTKVTRSALQNAASVAAMFLTTEAVVADKPEPAGPAMPDMGGMGGMGGMM</sequence>
<reference evidence="10 11" key="1">
    <citation type="submission" date="2019-03" db="EMBL/GenBank/DDBJ databases">
        <title>Bacillus niacini sp. nov. a Nicotinate-Metabolizing Mesophile Isolated from Soil.</title>
        <authorList>
            <person name="Zhang G."/>
        </authorList>
    </citation>
    <scope>NUCLEOTIDE SEQUENCE [LARGE SCALE GENOMIC DNA]</scope>
    <source>
        <strain evidence="10 11">WN066</strain>
    </source>
</reference>
<dbReference type="PRINTS" id="PR00298">
    <property type="entry name" value="CHAPERONIN60"/>
</dbReference>
<evidence type="ECO:0000256" key="2">
    <source>
        <dbReference type="ARBA" id="ARBA00022741"/>
    </source>
</evidence>
<dbReference type="InterPro" id="IPR002423">
    <property type="entry name" value="Cpn60/GroEL/TCP-1"/>
</dbReference>
<dbReference type="SUPFAM" id="SSF52029">
    <property type="entry name" value="GroEL apical domain-like"/>
    <property type="match status" value="1"/>
</dbReference>
<dbReference type="NCBIfam" id="TIGR02348">
    <property type="entry name" value="GroEL"/>
    <property type="match status" value="1"/>
</dbReference>
<dbReference type="InterPro" id="IPR001844">
    <property type="entry name" value="Cpn60/GroEL"/>
</dbReference>
<dbReference type="Pfam" id="PF00118">
    <property type="entry name" value="Cpn60_TCP1"/>
    <property type="match status" value="1"/>
</dbReference>
<comment type="caution">
    <text evidence="6">Lacks conserved residue(s) required for the propagation of feature annotation.</text>
</comment>
<keyword evidence="2 6" id="KW-0547">Nucleotide-binding</keyword>
<comment type="subunit">
    <text evidence="6 8">Forms a cylinder of 14 subunits composed of two heptameric rings stacked back-to-back. Interacts with the co-chaperonin GroES.</text>
</comment>
<organism evidence="10 11">
    <name type="scientific">Bacillus salipaludis</name>
    <dbReference type="NCBI Taxonomy" id="2547811"/>
    <lineage>
        <taxon>Bacteria</taxon>
        <taxon>Bacillati</taxon>
        <taxon>Bacillota</taxon>
        <taxon>Bacilli</taxon>
        <taxon>Bacillales</taxon>
        <taxon>Bacillaceae</taxon>
        <taxon>Bacillus</taxon>
    </lineage>
</organism>
<feature type="binding site" evidence="6">
    <location>
        <begin position="476"/>
        <end position="478"/>
    </location>
    <ligand>
        <name>ATP</name>
        <dbReference type="ChEBI" id="CHEBI:30616"/>
    </ligand>
</feature>
<dbReference type="FunFam" id="1.10.560.10:FF:000001">
    <property type="entry name" value="60 kDa chaperonin"/>
    <property type="match status" value="1"/>
</dbReference>
<evidence type="ECO:0000313" key="12">
    <source>
        <dbReference type="Proteomes" id="UP001178888"/>
    </source>
</evidence>
<dbReference type="CDD" id="cd03344">
    <property type="entry name" value="GroEL"/>
    <property type="match status" value="1"/>
</dbReference>
<dbReference type="GO" id="GO:0016853">
    <property type="term" value="F:isomerase activity"/>
    <property type="evidence" value="ECO:0007669"/>
    <property type="project" value="UniProtKB-KW"/>
</dbReference>